<evidence type="ECO:0000256" key="1">
    <source>
        <dbReference type="SAM" id="SignalP"/>
    </source>
</evidence>
<reference evidence="3" key="1">
    <citation type="journal article" date="2019" name="Int. J. Syst. Evol. Microbiol.">
        <title>The Global Catalogue of Microorganisms (GCM) 10K type strain sequencing project: providing services to taxonomists for standard genome sequencing and annotation.</title>
        <authorList>
            <consortium name="The Broad Institute Genomics Platform"/>
            <consortium name="The Broad Institute Genome Sequencing Center for Infectious Disease"/>
            <person name="Wu L."/>
            <person name="Ma J."/>
        </authorList>
    </citation>
    <scope>NUCLEOTIDE SEQUENCE [LARGE SCALE GENOMIC DNA]</scope>
    <source>
        <strain evidence="3">JCM 18532</strain>
    </source>
</reference>
<name>A0ABP8YCB0_9ACTN</name>
<keyword evidence="1" id="KW-0732">Signal</keyword>
<evidence type="ECO:0000313" key="3">
    <source>
        <dbReference type="Proteomes" id="UP001499882"/>
    </source>
</evidence>
<dbReference type="EMBL" id="BAABKN010000005">
    <property type="protein sequence ID" value="GAA4725265.1"/>
    <property type="molecule type" value="Genomic_DNA"/>
</dbReference>
<keyword evidence="3" id="KW-1185">Reference proteome</keyword>
<organism evidence="2 3">
    <name type="scientific">Nocardioides endophyticus</name>
    <dbReference type="NCBI Taxonomy" id="1353775"/>
    <lineage>
        <taxon>Bacteria</taxon>
        <taxon>Bacillati</taxon>
        <taxon>Actinomycetota</taxon>
        <taxon>Actinomycetes</taxon>
        <taxon>Propionibacteriales</taxon>
        <taxon>Nocardioidaceae</taxon>
        <taxon>Nocardioides</taxon>
    </lineage>
</organism>
<protein>
    <submittedName>
        <fullName evidence="2">Uncharacterized protein</fullName>
    </submittedName>
</protein>
<evidence type="ECO:0000313" key="2">
    <source>
        <dbReference type="EMBL" id="GAA4725265.1"/>
    </source>
</evidence>
<dbReference type="RefSeq" id="WP_345524948.1">
    <property type="nucleotide sequence ID" value="NZ_BAABKN010000005.1"/>
</dbReference>
<gene>
    <name evidence="2" type="ORF">GCM10023350_04680</name>
</gene>
<proteinExistence type="predicted"/>
<feature type="chain" id="PRO_5047323327" evidence="1">
    <location>
        <begin position="32"/>
        <end position="427"/>
    </location>
</feature>
<accession>A0ABP8YCB0</accession>
<sequence>MRATRSLAGAVAGALLVSSLGVLGAARPAVAAPAATSISIRALDPTIQPGETGAIAGNIDVPGRPVAGRPVALEARAAGEAVFTPIGTVSAGVKGGLTLDVHPEVTTRYRWNYAGAPDAQPRYSGEAVVRVRTGEHPGRRVPTTLSIRAMREVVAPGAKAVVRGTLFTAKRGLRGQYVVLLARTANSDGWQFRDGVRTRRDGSAVFTVHPRIQTTFRFAFAGTKSFRPVRSGTVVVQVRPAVTIAAEPPRIDPGGSTVVTGTVVWNGSAVAGATVDLLARVVAKGSPWTVVATGTTDAVGSVSTTVTPAVNTRYRLRVRPVGPPTGASRVIEVVVRAPSSLSIRGEDVAAGFAISGQLRAKGNPVPNAVVTLQAYDQATKAWTDTGTDLTGPNGVAQFIRPSAPGTDYRLLYVGQRFATSTSATLTD</sequence>
<comment type="caution">
    <text evidence="2">The sequence shown here is derived from an EMBL/GenBank/DDBJ whole genome shotgun (WGS) entry which is preliminary data.</text>
</comment>
<feature type="signal peptide" evidence="1">
    <location>
        <begin position="1"/>
        <end position="31"/>
    </location>
</feature>
<dbReference type="Proteomes" id="UP001499882">
    <property type="component" value="Unassembled WGS sequence"/>
</dbReference>